<dbReference type="AlphaFoldDB" id="A0ABD2N3J4"/>
<dbReference type="Proteomes" id="UP001516400">
    <property type="component" value="Unassembled WGS sequence"/>
</dbReference>
<dbReference type="EMBL" id="JABFTP020000062">
    <property type="protein sequence ID" value="KAL3273250.1"/>
    <property type="molecule type" value="Genomic_DNA"/>
</dbReference>
<sequence>MPEACKISSVCKHTGNNVHTPVEAEPASTDKAIRGADNLDNSDFGVAKTSEVYFRKNSQTTLQQIASLAQDIDNYLSRIFLASMRCIIGIVNSRSRNEYRFKDLYGSSTSKVKLFTFATNTCDPASCCCECDISSL</sequence>
<keyword evidence="2" id="KW-1185">Reference proteome</keyword>
<organism evidence="1 2">
    <name type="scientific">Cryptolaemus montrouzieri</name>
    <dbReference type="NCBI Taxonomy" id="559131"/>
    <lineage>
        <taxon>Eukaryota</taxon>
        <taxon>Metazoa</taxon>
        <taxon>Ecdysozoa</taxon>
        <taxon>Arthropoda</taxon>
        <taxon>Hexapoda</taxon>
        <taxon>Insecta</taxon>
        <taxon>Pterygota</taxon>
        <taxon>Neoptera</taxon>
        <taxon>Endopterygota</taxon>
        <taxon>Coleoptera</taxon>
        <taxon>Polyphaga</taxon>
        <taxon>Cucujiformia</taxon>
        <taxon>Coccinelloidea</taxon>
        <taxon>Coccinellidae</taxon>
        <taxon>Scymninae</taxon>
        <taxon>Scymnini</taxon>
        <taxon>Cryptolaemus</taxon>
    </lineage>
</organism>
<protein>
    <submittedName>
        <fullName evidence="1">Uncharacterized protein</fullName>
    </submittedName>
</protein>
<accession>A0ABD2N3J4</accession>
<reference evidence="1 2" key="1">
    <citation type="journal article" date="2021" name="BMC Biol.">
        <title>Horizontally acquired antibacterial genes associated with adaptive radiation of ladybird beetles.</title>
        <authorList>
            <person name="Li H.S."/>
            <person name="Tang X.F."/>
            <person name="Huang Y.H."/>
            <person name="Xu Z.Y."/>
            <person name="Chen M.L."/>
            <person name="Du X.Y."/>
            <person name="Qiu B.Y."/>
            <person name="Chen P.T."/>
            <person name="Zhang W."/>
            <person name="Slipinski A."/>
            <person name="Escalona H.E."/>
            <person name="Waterhouse R.M."/>
            <person name="Zwick A."/>
            <person name="Pang H."/>
        </authorList>
    </citation>
    <scope>NUCLEOTIDE SEQUENCE [LARGE SCALE GENOMIC DNA]</scope>
    <source>
        <strain evidence="1">SYSU2018</strain>
    </source>
</reference>
<gene>
    <name evidence="1" type="ORF">HHI36_014704</name>
</gene>
<comment type="caution">
    <text evidence="1">The sequence shown here is derived from an EMBL/GenBank/DDBJ whole genome shotgun (WGS) entry which is preliminary data.</text>
</comment>
<proteinExistence type="predicted"/>
<evidence type="ECO:0000313" key="1">
    <source>
        <dbReference type="EMBL" id="KAL3273250.1"/>
    </source>
</evidence>
<name>A0ABD2N3J4_9CUCU</name>
<evidence type="ECO:0000313" key="2">
    <source>
        <dbReference type="Proteomes" id="UP001516400"/>
    </source>
</evidence>